<dbReference type="Gene3D" id="3.40.50.1110">
    <property type="entry name" value="SGNH hydrolase"/>
    <property type="match status" value="1"/>
</dbReference>
<accession>A0A9E2KZ37</accession>
<proteinExistence type="predicted"/>
<keyword evidence="2" id="KW-0378">Hydrolase</keyword>
<dbReference type="Proteomes" id="UP000724657">
    <property type="component" value="Unassembled WGS sequence"/>
</dbReference>
<reference evidence="2" key="1">
    <citation type="journal article" date="2021" name="PeerJ">
        <title>Extensive microbial diversity within the chicken gut microbiome revealed by metagenomics and culture.</title>
        <authorList>
            <person name="Gilroy R."/>
            <person name="Ravi A."/>
            <person name="Getino M."/>
            <person name="Pursley I."/>
            <person name="Horton D.L."/>
            <person name="Alikhan N.F."/>
            <person name="Baker D."/>
            <person name="Gharbi K."/>
            <person name="Hall N."/>
            <person name="Watson M."/>
            <person name="Adriaenssens E.M."/>
            <person name="Foster-Nyarko E."/>
            <person name="Jarju S."/>
            <person name="Secka A."/>
            <person name="Antonio M."/>
            <person name="Oren A."/>
            <person name="Chaudhuri R.R."/>
            <person name="La Ragione R."/>
            <person name="Hildebrand F."/>
            <person name="Pallen M.J."/>
        </authorList>
    </citation>
    <scope>NUCLEOTIDE SEQUENCE</scope>
    <source>
        <strain evidence="2">A6-441</strain>
    </source>
</reference>
<gene>
    <name evidence="2" type="ORF">IAA47_08425</name>
</gene>
<sequence>MRKIIMLGDSLIDWNYKSPYENYGKNGYRTRDVLWLLEENKNIVGDIGILLVGVNDFFTNIDMEKSKNYYNRIVNKLEKRVSKIILISLLPTDRKITNDKIVLFNQWLEENYKKYFLNLYPLFIDNNLEIKREYTTDGIHLNHAGYEIFNNKLDEKINEIR</sequence>
<dbReference type="InterPro" id="IPR013830">
    <property type="entry name" value="SGNH_hydro"/>
</dbReference>
<dbReference type="SUPFAM" id="SSF52266">
    <property type="entry name" value="SGNH hydrolase"/>
    <property type="match status" value="1"/>
</dbReference>
<dbReference type="AlphaFoldDB" id="A0A9E2KZ37"/>
<evidence type="ECO:0000313" key="2">
    <source>
        <dbReference type="EMBL" id="MBU3842986.1"/>
    </source>
</evidence>
<comment type="caution">
    <text evidence="2">The sequence shown here is derived from an EMBL/GenBank/DDBJ whole genome shotgun (WGS) entry which is preliminary data.</text>
</comment>
<reference evidence="2" key="2">
    <citation type="submission" date="2021-04" db="EMBL/GenBank/DDBJ databases">
        <authorList>
            <person name="Gilroy R."/>
        </authorList>
    </citation>
    <scope>NUCLEOTIDE SEQUENCE</scope>
    <source>
        <strain evidence="2">A6-441</strain>
    </source>
</reference>
<dbReference type="Pfam" id="PF13472">
    <property type="entry name" value="Lipase_GDSL_2"/>
    <property type="match status" value="1"/>
</dbReference>
<organism evidence="2 3">
    <name type="scientific">Candidatus Fusobacterium pullicola</name>
    <dbReference type="NCBI Taxonomy" id="2838601"/>
    <lineage>
        <taxon>Bacteria</taxon>
        <taxon>Fusobacteriati</taxon>
        <taxon>Fusobacteriota</taxon>
        <taxon>Fusobacteriia</taxon>
        <taxon>Fusobacteriales</taxon>
        <taxon>Fusobacteriaceae</taxon>
        <taxon>Fusobacterium</taxon>
    </lineage>
</organism>
<feature type="domain" description="SGNH hydrolase-type esterase" evidence="1">
    <location>
        <begin position="16"/>
        <end position="148"/>
    </location>
</feature>
<dbReference type="GO" id="GO:0016787">
    <property type="term" value="F:hydrolase activity"/>
    <property type="evidence" value="ECO:0007669"/>
    <property type="project" value="UniProtKB-KW"/>
</dbReference>
<dbReference type="EMBL" id="JAHLFN010000076">
    <property type="protein sequence ID" value="MBU3842986.1"/>
    <property type="molecule type" value="Genomic_DNA"/>
</dbReference>
<evidence type="ECO:0000313" key="3">
    <source>
        <dbReference type="Proteomes" id="UP000724657"/>
    </source>
</evidence>
<dbReference type="InterPro" id="IPR036514">
    <property type="entry name" value="SGNH_hydro_sf"/>
</dbReference>
<name>A0A9E2KZ37_9FUSO</name>
<evidence type="ECO:0000259" key="1">
    <source>
        <dbReference type="Pfam" id="PF13472"/>
    </source>
</evidence>
<protein>
    <submittedName>
        <fullName evidence="2">SGNH/GDSL hydrolase family protein</fullName>
    </submittedName>
</protein>